<dbReference type="SUPFAM" id="SSF50447">
    <property type="entry name" value="Translation proteins"/>
    <property type="match status" value="2"/>
</dbReference>
<dbReference type="InterPro" id="IPR023115">
    <property type="entry name" value="TIF_IF2_dom3"/>
</dbReference>
<dbReference type="SUPFAM" id="SSF52540">
    <property type="entry name" value="P-loop containing nucleoside triphosphate hydrolases"/>
    <property type="match status" value="1"/>
</dbReference>
<dbReference type="CDD" id="cd01887">
    <property type="entry name" value="IF2_eIF5B"/>
    <property type="match status" value="1"/>
</dbReference>
<keyword evidence="3 13" id="KW-0396">Initiation factor</keyword>
<dbReference type="FunFam" id="2.40.30.10:FF:000008">
    <property type="entry name" value="Translation initiation factor IF-2"/>
    <property type="match status" value="1"/>
</dbReference>
<dbReference type="CDD" id="cd03692">
    <property type="entry name" value="mtIF2_IVc"/>
    <property type="match status" value="1"/>
</dbReference>
<evidence type="ECO:0000256" key="9">
    <source>
        <dbReference type="ARBA" id="ARBA00025162"/>
    </source>
</evidence>
<keyword evidence="6" id="KW-0809">Transit peptide</keyword>
<dbReference type="GeneID" id="30984028"/>
<dbReference type="Proteomes" id="UP000094285">
    <property type="component" value="Unassembled WGS sequence"/>
</dbReference>
<dbReference type="InterPro" id="IPR053905">
    <property type="entry name" value="EF-G-like_DII"/>
</dbReference>
<reference evidence="14" key="1">
    <citation type="submission" date="2016-05" db="EMBL/GenBank/DDBJ databases">
        <title>Comparative genomics of biotechnologically important yeasts.</title>
        <authorList>
            <consortium name="DOE Joint Genome Institute"/>
            <person name="Riley R."/>
            <person name="Haridas S."/>
            <person name="Wolfe K.H."/>
            <person name="Lopes M.R."/>
            <person name="Hittinger C.T."/>
            <person name="Goker M."/>
            <person name="Salamov A."/>
            <person name="Wisecaver J."/>
            <person name="Long T.M."/>
            <person name="Aerts A.L."/>
            <person name="Barry K."/>
            <person name="Choi C."/>
            <person name="Clum A."/>
            <person name="Coughlan A.Y."/>
            <person name="Deshpande S."/>
            <person name="Douglass A.P."/>
            <person name="Hanson S.J."/>
            <person name="Klenk H.-P."/>
            <person name="Labutti K."/>
            <person name="Lapidus A."/>
            <person name="Lindquist E."/>
            <person name="Lipzen A."/>
            <person name="Meier-Kolthoff J.P."/>
            <person name="Ohm R.A."/>
            <person name="Otillar R.P."/>
            <person name="Pangilinan J."/>
            <person name="Peng Y."/>
            <person name="Rokas A."/>
            <person name="Rosa C.A."/>
            <person name="Scheuner C."/>
            <person name="Sibirny A.A."/>
            <person name="Slot J.C."/>
            <person name="Stielow J.B."/>
            <person name="Sun H."/>
            <person name="Kurtzman C.P."/>
            <person name="Blackwell M."/>
            <person name="Grigoriev I.V."/>
            <person name="Jeffries T.W."/>
        </authorList>
    </citation>
    <scope>NUCLEOTIDE SEQUENCE [LARGE SCALE GENOMIC DNA]</scope>
    <source>
        <strain evidence="14">NRRL Y-17324</strain>
    </source>
</reference>
<dbReference type="Pfam" id="PF11987">
    <property type="entry name" value="IF-2"/>
    <property type="match status" value="1"/>
</dbReference>
<proteinExistence type="inferred from homology"/>
<dbReference type="NCBIfam" id="TIGR00487">
    <property type="entry name" value="IF-2"/>
    <property type="match status" value="1"/>
</dbReference>
<dbReference type="SUPFAM" id="SSF52156">
    <property type="entry name" value="Initiation factor IF2/eIF5b, domain 3"/>
    <property type="match status" value="1"/>
</dbReference>
<evidence type="ECO:0000256" key="6">
    <source>
        <dbReference type="ARBA" id="ARBA00022946"/>
    </source>
</evidence>
<dbReference type="EMBL" id="KV453912">
    <property type="protein sequence ID" value="ODV79474.1"/>
    <property type="molecule type" value="Genomic_DNA"/>
</dbReference>
<dbReference type="InterPro" id="IPR005225">
    <property type="entry name" value="Small_GTP-bd"/>
</dbReference>
<protein>
    <recommendedName>
        <fullName evidence="10">Translation initiation factor IF-2, mitochondrial</fullName>
    </recommendedName>
</protein>
<dbReference type="Pfam" id="PF04760">
    <property type="entry name" value="IF2_N"/>
    <property type="match status" value="1"/>
</dbReference>
<feature type="compositionally biased region" description="Low complexity" evidence="11">
    <location>
        <begin position="93"/>
        <end position="107"/>
    </location>
</feature>
<keyword evidence="14" id="KW-1185">Reference proteome</keyword>
<dbReference type="CDD" id="cd03702">
    <property type="entry name" value="IF2_mtIF2_II"/>
    <property type="match status" value="1"/>
</dbReference>
<dbReference type="InterPro" id="IPR044145">
    <property type="entry name" value="IF2_II"/>
</dbReference>
<feature type="region of interest" description="Disordered" evidence="11">
    <location>
        <begin position="30"/>
        <end position="86"/>
    </location>
</feature>
<gene>
    <name evidence="13" type="ORF">CANTADRAFT_51016</name>
</gene>
<dbReference type="Gene3D" id="3.40.50.10050">
    <property type="entry name" value="Translation initiation factor IF- 2, domain 3"/>
    <property type="match status" value="1"/>
</dbReference>
<dbReference type="GO" id="GO:0003743">
    <property type="term" value="F:translation initiation factor activity"/>
    <property type="evidence" value="ECO:0007669"/>
    <property type="project" value="UniProtKB-KW"/>
</dbReference>
<accession>A0A1E4SIZ8</accession>
<dbReference type="InterPro" id="IPR006847">
    <property type="entry name" value="IF2_N"/>
</dbReference>
<dbReference type="PANTHER" id="PTHR43381:SF20">
    <property type="entry name" value="TRANSLATION INITIATION FACTOR IF-2, MITOCHONDRIAL"/>
    <property type="match status" value="1"/>
</dbReference>
<feature type="region of interest" description="Disordered" evidence="11">
    <location>
        <begin position="92"/>
        <end position="111"/>
    </location>
</feature>
<feature type="compositionally biased region" description="Low complexity" evidence="11">
    <location>
        <begin position="72"/>
        <end position="83"/>
    </location>
</feature>
<dbReference type="FunFam" id="3.40.50.10050:FF:000001">
    <property type="entry name" value="Translation initiation factor IF-2"/>
    <property type="match status" value="1"/>
</dbReference>
<dbReference type="Pfam" id="PF00009">
    <property type="entry name" value="GTP_EFTU"/>
    <property type="match status" value="1"/>
</dbReference>
<dbReference type="Pfam" id="PF22042">
    <property type="entry name" value="EF-G_D2"/>
    <property type="match status" value="1"/>
</dbReference>
<dbReference type="GO" id="GO:0032543">
    <property type="term" value="P:mitochondrial translation"/>
    <property type="evidence" value="ECO:0007669"/>
    <property type="project" value="EnsemblFungi"/>
</dbReference>
<evidence type="ECO:0000256" key="7">
    <source>
        <dbReference type="ARBA" id="ARBA00023128"/>
    </source>
</evidence>
<evidence type="ECO:0000256" key="10">
    <source>
        <dbReference type="ARBA" id="ARBA00044200"/>
    </source>
</evidence>
<dbReference type="FunFam" id="3.40.50.300:FF:000019">
    <property type="entry name" value="Translation initiation factor IF-2"/>
    <property type="match status" value="1"/>
</dbReference>
<dbReference type="InterPro" id="IPR036925">
    <property type="entry name" value="TIF_IF2_dom3_sf"/>
</dbReference>
<evidence type="ECO:0000313" key="13">
    <source>
        <dbReference type="EMBL" id="ODV79474.1"/>
    </source>
</evidence>
<dbReference type="InterPro" id="IPR027417">
    <property type="entry name" value="P-loop_NTPase"/>
</dbReference>
<dbReference type="HAMAP" id="MF_00100_B">
    <property type="entry name" value="IF_2_B"/>
    <property type="match status" value="1"/>
</dbReference>
<dbReference type="InterPro" id="IPR000178">
    <property type="entry name" value="TF_IF2_bacterial-like"/>
</dbReference>
<dbReference type="InterPro" id="IPR000795">
    <property type="entry name" value="T_Tr_GTP-bd_dom"/>
</dbReference>
<organism evidence="13 14">
    <name type="scientific">Suhomyces tanzawaensis NRRL Y-17324</name>
    <dbReference type="NCBI Taxonomy" id="984487"/>
    <lineage>
        <taxon>Eukaryota</taxon>
        <taxon>Fungi</taxon>
        <taxon>Dikarya</taxon>
        <taxon>Ascomycota</taxon>
        <taxon>Saccharomycotina</taxon>
        <taxon>Pichiomycetes</taxon>
        <taxon>Debaryomycetaceae</taxon>
        <taxon>Suhomyces</taxon>
    </lineage>
</organism>
<dbReference type="RefSeq" id="XP_020064596.1">
    <property type="nucleotide sequence ID" value="XM_020209892.1"/>
</dbReference>
<dbReference type="GO" id="GO:0005739">
    <property type="term" value="C:mitochondrion"/>
    <property type="evidence" value="ECO:0007669"/>
    <property type="project" value="UniProtKB-SubCell"/>
</dbReference>
<dbReference type="Gene3D" id="3.40.50.300">
    <property type="entry name" value="P-loop containing nucleotide triphosphate hydrolases"/>
    <property type="match status" value="1"/>
</dbReference>
<dbReference type="GO" id="GO:0003924">
    <property type="term" value="F:GTPase activity"/>
    <property type="evidence" value="ECO:0007669"/>
    <property type="project" value="EnsemblFungi"/>
</dbReference>
<keyword evidence="4" id="KW-0547">Nucleotide-binding</keyword>
<evidence type="ECO:0000256" key="3">
    <source>
        <dbReference type="ARBA" id="ARBA00022540"/>
    </source>
</evidence>
<comment type="similarity">
    <text evidence="2">Belongs to the TRAFAC class translation factor GTPase superfamily. Classic translation factor GTPase family. IF-2 subfamily.</text>
</comment>
<evidence type="ECO:0000256" key="4">
    <source>
        <dbReference type="ARBA" id="ARBA00022741"/>
    </source>
</evidence>
<feature type="region of interest" description="Disordered" evidence="11">
    <location>
        <begin position="119"/>
        <end position="141"/>
    </location>
</feature>
<dbReference type="PROSITE" id="PS51722">
    <property type="entry name" value="G_TR_2"/>
    <property type="match status" value="1"/>
</dbReference>
<feature type="domain" description="Tr-type G" evidence="12">
    <location>
        <begin position="226"/>
        <end position="395"/>
    </location>
</feature>
<keyword evidence="5" id="KW-0648">Protein biosynthesis</keyword>
<name>A0A1E4SIZ8_9ASCO</name>
<keyword evidence="7" id="KW-0496">Mitochondrion</keyword>
<evidence type="ECO:0000313" key="14">
    <source>
        <dbReference type="Proteomes" id="UP000094285"/>
    </source>
</evidence>
<dbReference type="GO" id="GO:0000049">
    <property type="term" value="F:tRNA binding"/>
    <property type="evidence" value="ECO:0007669"/>
    <property type="project" value="EnsemblFungi"/>
</dbReference>
<dbReference type="STRING" id="984487.A0A1E4SIZ8"/>
<dbReference type="GO" id="GO:0005525">
    <property type="term" value="F:GTP binding"/>
    <property type="evidence" value="ECO:0007669"/>
    <property type="project" value="UniProtKB-KW"/>
</dbReference>
<evidence type="ECO:0000259" key="12">
    <source>
        <dbReference type="PROSITE" id="PS51722"/>
    </source>
</evidence>
<sequence>MITRTYTTRTFLSRIGQERQRRHYSDFLKNLPRVGGGISKFGKAPSIQKNIPPKDNLTSPNSVPKKQPPPQGNNRSNQQNSQQKTNRFAQKYANPKPAVKAPKPVNPSTKYEEIRKSLREKQAKQNPAQKKVLVPSKKKKAATPPIKINLPPFITVSNLATIMNVPFTDVLKKLENFGFEDLRHNYILDKENATMIADEYNFEVNISESYDEDVFPEPPKPELLKERPPIVTIMGHVDHGKTTILDFLRKSSIVDKEFGGITQHIGAFSVFTPISKKKITFLDTPGHAAFLKMRERGAMITDIVVLVVAGDDSIMPQTTEAIKHTKKSGVPMIVAINKCDKQGIDIDKVLRDLYAQEIDIEDYGGEVQTVKVSGKTGLNMDKLEEAIITLSEMNEFKAEQSNIQSEGWIIESSIEKGLGNKTNLLVSRGTIKVGDYLVAGTTYCKVKGIRDENGMAIKSAGPSTPIQIWGWKELPGSGDQVLQVKSELVAKKVTANRIARNKELSMGKDIEEINRKRQEEINEIKMKEKMNEVKLLGLDEGVVANELEQKAREVRYIVRSDVYGSAEAIKESINELGNEEVRSVVLNTEAGVPTDSDITLAKTLDAKILCFNIKVPKPMMMKADKEGVVIKDYNIIYRLIEDVTTELTSHLKPRIEIKTVGEVDIKDVFVVTIKKSKVKIAGCKVTNGLIKKSSKIRVLRGEEVVYDGTLGSLKYIKDDVSEVRKGKDCGIAFENWDKFEAGDSIQVYEEVEHQRFL</sequence>
<evidence type="ECO:0000256" key="8">
    <source>
        <dbReference type="ARBA" id="ARBA00023134"/>
    </source>
</evidence>
<evidence type="ECO:0000256" key="1">
    <source>
        <dbReference type="ARBA" id="ARBA00004173"/>
    </source>
</evidence>
<keyword evidence="8" id="KW-0342">GTP-binding</keyword>
<evidence type="ECO:0000256" key="2">
    <source>
        <dbReference type="ARBA" id="ARBA00007733"/>
    </source>
</evidence>
<dbReference type="PANTHER" id="PTHR43381">
    <property type="entry name" value="TRANSLATION INITIATION FACTOR IF-2-RELATED"/>
    <property type="match status" value="1"/>
</dbReference>
<dbReference type="InterPro" id="IPR015760">
    <property type="entry name" value="TIF_IF2"/>
</dbReference>
<comment type="function">
    <text evidence="9">One of the essential components for the initiation of protein synthesis. Protects formylmethionyl-tRNA from spontaneous hydrolysis and promotes its binding to the 30S ribosomal subunits. Also involved in the hydrolysis of GTP during the formation of the 70S ribosomal complex.</text>
</comment>
<dbReference type="Gene3D" id="2.40.30.10">
    <property type="entry name" value="Translation factors"/>
    <property type="match status" value="2"/>
</dbReference>
<dbReference type="AlphaFoldDB" id="A0A1E4SIZ8"/>
<evidence type="ECO:0000256" key="5">
    <source>
        <dbReference type="ARBA" id="ARBA00022917"/>
    </source>
</evidence>
<dbReference type="NCBIfam" id="TIGR00231">
    <property type="entry name" value="small_GTP"/>
    <property type="match status" value="1"/>
</dbReference>
<dbReference type="InterPro" id="IPR009000">
    <property type="entry name" value="Transl_B-barrel_sf"/>
</dbReference>
<comment type="subcellular location">
    <subcellularLocation>
        <location evidence="1">Mitochondrion</location>
    </subcellularLocation>
</comment>
<dbReference type="OrthoDB" id="361630at2759"/>
<evidence type="ECO:0000256" key="11">
    <source>
        <dbReference type="SAM" id="MobiDB-lite"/>
    </source>
</evidence>